<evidence type="ECO:0000256" key="11">
    <source>
        <dbReference type="ARBA" id="ARBA00023273"/>
    </source>
</evidence>
<dbReference type="GO" id="GO:0005758">
    <property type="term" value="C:mitochondrial intermembrane space"/>
    <property type="evidence" value="ECO:0007669"/>
    <property type="project" value="UniProtKB-SubCell"/>
</dbReference>
<evidence type="ECO:0000256" key="6">
    <source>
        <dbReference type="ARBA" id="ARBA00022490"/>
    </source>
</evidence>
<evidence type="ECO:0000256" key="9">
    <source>
        <dbReference type="ARBA" id="ARBA00023212"/>
    </source>
</evidence>
<keyword evidence="8 12" id="KW-0496">Mitochondrion</keyword>
<keyword evidence="6 12" id="KW-0963">Cytoplasm</keyword>
<feature type="domain" description="BART" evidence="13">
    <location>
        <begin position="57"/>
        <end position="169"/>
    </location>
</feature>
<evidence type="ECO:0000256" key="4">
    <source>
        <dbReference type="ARBA" id="ARBA00009880"/>
    </source>
</evidence>
<dbReference type="EMBL" id="VFJC01000007">
    <property type="protein sequence ID" value="KAB5574884.1"/>
    <property type="molecule type" value="Genomic_DNA"/>
</dbReference>
<dbReference type="InterPro" id="IPR038849">
    <property type="entry name" value="ARL2BP"/>
</dbReference>
<dbReference type="Proteomes" id="UP000327468">
    <property type="component" value="Chromosome 6"/>
</dbReference>
<dbReference type="GO" id="GO:0005813">
    <property type="term" value="C:centrosome"/>
    <property type="evidence" value="ECO:0007669"/>
    <property type="project" value="UniProtKB-SubCell"/>
</dbReference>
<dbReference type="Gene3D" id="1.20.1520.10">
    <property type="entry name" value="ADP-ribosylation factor-like 2-binding protein, domain"/>
    <property type="match status" value="1"/>
</dbReference>
<keyword evidence="15" id="KW-1185">Reference proteome</keyword>
<comment type="function">
    <text evidence="12">Plays a role as an effector of the ADP-ribosylation factor-like protein 2, ARL2.</text>
</comment>
<evidence type="ECO:0000256" key="7">
    <source>
        <dbReference type="ARBA" id="ARBA00023069"/>
    </source>
</evidence>
<evidence type="ECO:0000256" key="8">
    <source>
        <dbReference type="ARBA" id="ARBA00023128"/>
    </source>
</evidence>
<dbReference type="GO" id="GO:0005634">
    <property type="term" value="C:nucleus"/>
    <property type="evidence" value="ECO:0007669"/>
    <property type="project" value="UniProtKB-SubCell"/>
</dbReference>
<gene>
    <name evidence="14" type="ORF">PHYPO_G00214260</name>
</gene>
<keyword evidence="7 12" id="KW-0969">Cilium</keyword>
<dbReference type="GO" id="GO:0005929">
    <property type="term" value="C:cilium"/>
    <property type="evidence" value="ECO:0007669"/>
    <property type="project" value="UniProtKB-UniRule"/>
</dbReference>
<protein>
    <recommendedName>
        <fullName evidence="5 12">ADP-ribosylation factor-like protein 2-binding protein</fullName>
        <shortName evidence="12">ARF-like 2-binding protein</shortName>
    </recommendedName>
</protein>
<evidence type="ECO:0000259" key="13">
    <source>
        <dbReference type="Pfam" id="PF11527"/>
    </source>
</evidence>
<name>A0A5N5P5I8_PANHP</name>
<dbReference type="GO" id="GO:0051457">
    <property type="term" value="P:maintenance of protein location in nucleus"/>
    <property type="evidence" value="ECO:0007669"/>
    <property type="project" value="TreeGrafter"/>
</dbReference>
<evidence type="ECO:0000256" key="5">
    <source>
        <dbReference type="ARBA" id="ARBA00014849"/>
    </source>
</evidence>
<dbReference type="InterPro" id="IPR023379">
    <property type="entry name" value="BART_dom"/>
</dbReference>
<comment type="subcellular location">
    <subcellularLocation>
        <location evidence="1 12">Cytoplasm</location>
        <location evidence="1 12">Cytoskeleton</location>
        <location evidence="1 12">Cilium basal body</location>
    </subcellularLocation>
    <subcellularLocation>
        <location evidence="3 12">Cytoplasm</location>
        <location evidence="3 12">Cytoskeleton</location>
        <location evidence="3 12">Microtubule organizing center</location>
        <location evidence="3 12">Centrosome</location>
    </subcellularLocation>
    <subcellularLocation>
        <location evidence="12">Cytoplasm</location>
    </subcellularLocation>
    <subcellularLocation>
        <location evidence="2 12">Nucleus</location>
    </subcellularLocation>
    <subcellularLocation>
        <location evidence="12">Mitochondrion intermembrane space</location>
    </subcellularLocation>
</comment>
<evidence type="ECO:0000256" key="3">
    <source>
        <dbReference type="ARBA" id="ARBA00004300"/>
    </source>
</evidence>
<dbReference type="Pfam" id="PF11527">
    <property type="entry name" value="ARL2_Bind_BART"/>
    <property type="match status" value="1"/>
</dbReference>
<accession>A0A5N5P5I8</accession>
<comment type="caution">
    <text evidence="14">The sequence shown here is derived from an EMBL/GenBank/DDBJ whole genome shotgun (WGS) entry which is preliminary data.</text>
</comment>
<evidence type="ECO:0000256" key="12">
    <source>
        <dbReference type="RuleBase" id="RU367099"/>
    </source>
</evidence>
<keyword evidence="11 12" id="KW-0966">Cell projection</keyword>
<reference evidence="14 15" key="1">
    <citation type="submission" date="2019-06" db="EMBL/GenBank/DDBJ databases">
        <title>A chromosome-scale genome assembly of the striped catfish, Pangasianodon hypophthalmus.</title>
        <authorList>
            <person name="Wen M."/>
            <person name="Zahm M."/>
            <person name="Roques C."/>
            <person name="Cabau C."/>
            <person name="Klopp C."/>
            <person name="Donnadieu C."/>
            <person name="Jouanno E."/>
            <person name="Avarre J.-C."/>
            <person name="Campet M."/>
            <person name="Ha T.T.T."/>
            <person name="Dugue R."/>
            <person name="Lampietro C."/>
            <person name="Louis A."/>
            <person name="Herpin A."/>
            <person name="Echchiki A."/>
            <person name="Berthelot C."/>
            <person name="Parey E."/>
            <person name="Roest-Crollius H."/>
            <person name="Braasch I."/>
            <person name="Postlethwait J."/>
            <person name="Bobe J."/>
            <person name="Montfort J."/>
            <person name="Bouchez O."/>
            <person name="Begum T."/>
            <person name="Schartl M."/>
            <person name="Guiguen Y."/>
        </authorList>
    </citation>
    <scope>NUCLEOTIDE SEQUENCE [LARGE SCALE GENOMIC DNA]</scope>
    <source>
        <strain evidence="14 15">Indonesia</strain>
        <tissue evidence="14">Blood</tissue>
    </source>
</reference>
<comment type="similarity">
    <text evidence="4 12">Belongs to the ARL2BP family.</text>
</comment>
<dbReference type="PANTHER" id="PTHR15487">
    <property type="entry name" value="ADP-RIBOSYLATION FACTOR-LIKE PROTEIN 2-BINDING PROTEIN"/>
    <property type="match status" value="1"/>
</dbReference>
<organism evidence="14 15">
    <name type="scientific">Pangasianodon hypophthalmus</name>
    <name type="common">Striped catfish</name>
    <name type="synonym">Helicophagus hypophthalmus</name>
    <dbReference type="NCBI Taxonomy" id="310915"/>
    <lineage>
        <taxon>Eukaryota</taxon>
        <taxon>Metazoa</taxon>
        <taxon>Chordata</taxon>
        <taxon>Craniata</taxon>
        <taxon>Vertebrata</taxon>
        <taxon>Euteleostomi</taxon>
        <taxon>Actinopterygii</taxon>
        <taxon>Neopterygii</taxon>
        <taxon>Teleostei</taxon>
        <taxon>Ostariophysi</taxon>
        <taxon>Siluriformes</taxon>
        <taxon>Pangasiidae</taxon>
        <taxon>Pangasianodon</taxon>
    </lineage>
</organism>
<dbReference type="PANTHER" id="PTHR15487:SF4">
    <property type="entry name" value="ADP-RIBOSYLATION FACTOR-LIKE PROTEIN 2-BINDING PROTEIN"/>
    <property type="match status" value="1"/>
</dbReference>
<proteinExistence type="inferred from homology"/>
<dbReference type="InterPro" id="IPR042541">
    <property type="entry name" value="BART_sf"/>
</dbReference>
<evidence type="ECO:0000256" key="10">
    <source>
        <dbReference type="ARBA" id="ARBA00023242"/>
    </source>
</evidence>
<evidence type="ECO:0000256" key="1">
    <source>
        <dbReference type="ARBA" id="ARBA00004120"/>
    </source>
</evidence>
<evidence type="ECO:0000313" key="15">
    <source>
        <dbReference type="Proteomes" id="UP000327468"/>
    </source>
</evidence>
<evidence type="ECO:0000313" key="14">
    <source>
        <dbReference type="EMBL" id="KAB5574884.1"/>
    </source>
</evidence>
<evidence type="ECO:0000256" key="2">
    <source>
        <dbReference type="ARBA" id="ARBA00004123"/>
    </source>
</evidence>
<keyword evidence="10 12" id="KW-0539">Nucleus</keyword>
<keyword evidence="9 12" id="KW-0206">Cytoskeleton</keyword>
<sequence length="201" mass="23308">MKNGQKRTGCSCVAFCLVMMDIQETDLITREENIVEMRDLDEEEFAVSKSSEADALFDTVIGSIEDIIMEDDFQNLQRSFMEKYFLEFDDTEENKLIYTSIFNEYIELLEKYLEQQLIERIPGFNMNDFTHSLKQHKEEVSGDIFDMLLTFTDFMAFKEMFLDYRAEREGRGLDLSTGLVVKPLRSSTSTAITSASESDSF</sequence>
<dbReference type="AlphaFoldDB" id="A0A5N5P5I8"/>